<dbReference type="Gene3D" id="2.60.120.1130">
    <property type="match status" value="1"/>
</dbReference>
<organism evidence="2 3">
    <name type="scientific">Agaribacillus aureus</name>
    <dbReference type="NCBI Taxonomy" id="3051825"/>
    <lineage>
        <taxon>Bacteria</taxon>
        <taxon>Pseudomonadati</taxon>
        <taxon>Bacteroidota</taxon>
        <taxon>Cytophagia</taxon>
        <taxon>Cytophagales</taxon>
        <taxon>Splendidivirgaceae</taxon>
        <taxon>Agaribacillus</taxon>
    </lineage>
</organism>
<dbReference type="Gene3D" id="2.60.40.3140">
    <property type="match status" value="1"/>
</dbReference>
<dbReference type="Gene3D" id="3.10.620.30">
    <property type="match status" value="1"/>
</dbReference>
<proteinExistence type="predicted"/>
<dbReference type="Pfam" id="PF12969">
    <property type="entry name" value="DUF3857"/>
    <property type="match status" value="1"/>
</dbReference>
<protein>
    <submittedName>
        <fullName evidence="2">DUF3857 domain-containing protein</fullName>
    </submittedName>
</protein>
<dbReference type="RefSeq" id="WP_346761863.1">
    <property type="nucleotide sequence ID" value="NZ_JAUJEB010000009.1"/>
</dbReference>
<reference evidence="2" key="1">
    <citation type="submission" date="2023-06" db="EMBL/GenBank/DDBJ databases">
        <title>Genomic of Agaribacillus aureum.</title>
        <authorList>
            <person name="Wang G."/>
        </authorList>
    </citation>
    <scope>NUCLEOTIDE SEQUENCE</scope>
    <source>
        <strain evidence="2">BMA12</strain>
    </source>
</reference>
<dbReference type="InterPro" id="IPR024618">
    <property type="entry name" value="DUF3857"/>
</dbReference>
<comment type="caution">
    <text evidence="2">The sequence shown here is derived from an EMBL/GenBank/DDBJ whole genome shotgun (WGS) entry which is preliminary data.</text>
</comment>
<sequence>MGIFSIVTYLSLFLTTPTGISADKYPVSDIPEELFQGANVVIRDFTQDFKVTSIGTSTTRFHFVVTILNENGKRFNTRPVYYDNDTKIHYIKGNLYNANGDLIKRLKKSEIRDQSAISHISIYEDNRVKIAQLGSTSYPYTVEFEYQTSTNGTLFYPTWEPISDRYVSLQKSTFQVTMPADLKLRYKEQNINQPLSREKAGDLSLYKWELKNLLPVKTEPWGLPFSQSNPRVYTAPSAFSMGGYQGDLSSWQSMGKWINQLNSGRDDLPEDIKLKLKEITAGVSSKREKIKKVYQFLQENTRYVSIQLGIGGWQPFKASFVADKGYGDCKALTNYTMAMLNSLDIKSHYTLVKAGKNAANIDPDFPSSRFNHAFLCVPVLEDTIWLECTSQTNPFGYLGTFTSDRDVLVITEEGGKIVRTPVYRQHKNQQITRADIHLDKEGNATVEADIAYTGLQYENDDLYYYLHQGHETQKKWLYENLDISGARIDKFQLDASGDHVPRGKKSLSLTVPKYASVNGKRIFLKPNMMNKIGDYPASVENRKSDVYIKTGSIDFDTLTYYLPEGYHAEFEPAATKHQSSFGEYTSEIKVEEDKVTFIRSLKIKRGTYPPESYQEFRDFLKKIVKSDQARIVFVTAT</sequence>
<evidence type="ECO:0000313" key="2">
    <source>
        <dbReference type="EMBL" id="MDN5216528.1"/>
    </source>
</evidence>
<dbReference type="EMBL" id="JAUJEB010000009">
    <property type="protein sequence ID" value="MDN5216528.1"/>
    <property type="molecule type" value="Genomic_DNA"/>
</dbReference>
<dbReference type="InterPro" id="IPR038765">
    <property type="entry name" value="Papain-like_cys_pep_sf"/>
</dbReference>
<evidence type="ECO:0000259" key="1">
    <source>
        <dbReference type="Pfam" id="PF12969"/>
    </source>
</evidence>
<dbReference type="Proteomes" id="UP001172083">
    <property type="component" value="Unassembled WGS sequence"/>
</dbReference>
<gene>
    <name evidence="2" type="ORF">QQ020_30950</name>
</gene>
<keyword evidence="3" id="KW-1185">Reference proteome</keyword>
<evidence type="ECO:0000313" key="3">
    <source>
        <dbReference type="Proteomes" id="UP001172083"/>
    </source>
</evidence>
<accession>A0ABT8LJR9</accession>
<name>A0ABT8LJR9_9BACT</name>
<feature type="domain" description="DUF3857" evidence="1">
    <location>
        <begin position="55"/>
        <end position="216"/>
    </location>
</feature>
<dbReference type="SUPFAM" id="SSF54001">
    <property type="entry name" value="Cysteine proteinases"/>
    <property type="match status" value="1"/>
</dbReference>